<dbReference type="EMBL" id="LLZG01000005">
    <property type="protein sequence ID" value="KUL46342.1"/>
    <property type="molecule type" value="Genomic_DNA"/>
</dbReference>
<dbReference type="RefSeq" id="WP_062697933.1">
    <property type="nucleotide sequence ID" value="NZ_LLZG01000005.1"/>
</dbReference>
<name>A0A0X3VPX2_9ACTN</name>
<organism evidence="2 3">
    <name type="scientific">Streptomyces regalis</name>
    <dbReference type="NCBI Taxonomy" id="68262"/>
    <lineage>
        <taxon>Bacteria</taxon>
        <taxon>Bacillati</taxon>
        <taxon>Actinomycetota</taxon>
        <taxon>Actinomycetes</taxon>
        <taxon>Kitasatosporales</taxon>
        <taxon>Streptomycetaceae</taxon>
        <taxon>Streptomyces</taxon>
    </lineage>
</organism>
<feature type="transmembrane region" description="Helical" evidence="1">
    <location>
        <begin position="41"/>
        <end position="64"/>
    </location>
</feature>
<reference evidence="3" key="1">
    <citation type="submission" date="2015-10" db="EMBL/GenBank/DDBJ databases">
        <authorList>
            <person name="Ju K.-S."/>
            <person name="Doroghazi J.R."/>
            <person name="Metcalf W.W."/>
        </authorList>
    </citation>
    <scope>NUCLEOTIDE SEQUENCE [LARGE SCALE GENOMIC DNA]</scope>
    <source>
        <strain evidence="3">NRRL 3151</strain>
    </source>
</reference>
<keyword evidence="1" id="KW-0472">Membrane</keyword>
<keyword evidence="1" id="KW-0812">Transmembrane</keyword>
<dbReference type="OrthoDB" id="4292546at2"/>
<keyword evidence="1" id="KW-1133">Transmembrane helix</keyword>
<evidence type="ECO:0000313" key="2">
    <source>
        <dbReference type="EMBL" id="KUL46342.1"/>
    </source>
</evidence>
<evidence type="ECO:0000256" key="1">
    <source>
        <dbReference type="SAM" id="Phobius"/>
    </source>
</evidence>
<dbReference type="Proteomes" id="UP000053923">
    <property type="component" value="Unassembled WGS sequence"/>
</dbReference>
<comment type="caution">
    <text evidence="2">The sequence shown here is derived from an EMBL/GenBank/DDBJ whole genome shotgun (WGS) entry which is preliminary data.</text>
</comment>
<feature type="transmembrane region" description="Helical" evidence="1">
    <location>
        <begin position="6"/>
        <end position="29"/>
    </location>
</feature>
<gene>
    <name evidence="2" type="ORF">ADL12_02435</name>
</gene>
<proteinExistence type="predicted"/>
<sequence>MNLSLGVKVLIVIICALISVIVGIVAGLINHKSDTPKGPAFLFGGGTFGGTLTLCLVVLTSLGVL</sequence>
<dbReference type="AlphaFoldDB" id="A0A0X3VPX2"/>
<keyword evidence="3" id="KW-1185">Reference proteome</keyword>
<accession>A0A0X3VPX2</accession>
<protein>
    <submittedName>
        <fullName evidence="2">Uncharacterized protein</fullName>
    </submittedName>
</protein>
<evidence type="ECO:0000313" key="3">
    <source>
        <dbReference type="Proteomes" id="UP000053923"/>
    </source>
</evidence>